<keyword evidence="3" id="KW-1185">Reference proteome</keyword>
<dbReference type="Proteomes" id="UP000594454">
    <property type="component" value="Chromosome 4"/>
</dbReference>
<name>A0A7R8UUU4_HERIL</name>
<evidence type="ECO:0008006" key="4">
    <source>
        <dbReference type="Google" id="ProtNLM"/>
    </source>
</evidence>
<keyword evidence="1" id="KW-1133">Transmembrane helix</keyword>
<dbReference type="FunCoup" id="A0A7R8UUU4">
    <property type="interactions" value="724"/>
</dbReference>
<reference evidence="2 3" key="1">
    <citation type="submission" date="2020-11" db="EMBL/GenBank/DDBJ databases">
        <authorList>
            <person name="Wallbank WR R."/>
            <person name="Pardo Diaz C."/>
            <person name="Kozak K."/>
            <person name="Martin S."/>
            <person name="Jiggins C."/>
            <person name="Moest M."/>
            <person name="Warren A I."/>
            <person name="Generalovic N T."/>
            <person name="Byers J.R.P. K."/>
            <person name="Montejo-Kovacevich G."/>
            <person name="Yen C E."/>
        </authorList>
    </citation>
    <scope>NUCLEOTIDE SEQUENCE [LARGE SCALE GENOMIC DNA]</scope>
</reference>
<dbReference type="EMBL" id="LR899012">
    <property type="protein sequence ID" value="CAD7087520.1"/>
    <property type="molecule type" value="Genomic_DNA"/>
</dbReference>
<dbReference type="PANTHER" id="PTHR15664">
    <property type="entry name" value="C20ORF30 PROTEIN"/>
    <property type="match status" value="1"/>
</dbReference>
<keyword evidence="1" id="KW-0812">Transmembrane</keyword>
<evidence type="ECO:0000313" key="3">
    <source>
        <dbReference type="Proteomes" id="UP000594454"/>
    </source>
</evidence>
<organism evidence="2 3">
    <name type="scientific">Hermetia illucens</name>
    <name type="common">Black soldier fly</name>
    <dbReference type="NCBI Taxonomy" id="343691"/>
    <lineage>
        <taxon>Eukaryota</taxon>
        <taxon>Metazoa</taxon>
        <taxon>Ecdysozoa</taxon>
        <taxon>Arthropoda</taxon>
        <taxon>Hexapoda</taxon>
        <taxon>Insecta</taxon>
        <taxon>Pterygota</taxon>
        <taxon>Neoptera</taxon>
        <taxon>Endopterygota</taxon>
        <taxon>Diptera</taxon>
        <taxon>Brachycera</taxon>
        <taxon>Stratiomyomorpha</taxon>
        <taxon>Stratiomyidae</taxon>
        <taxon>Hermetiinae</taxon>
        <taxon>Hermetia</taxon>
    </lineage>
</organism>
<feature type="transmembrane region" description="Helical" evidence="1">
    <location>
        <begin position="74"/>
        <end position="100"/>
    </location>
</feature>
<proteinExistence type="predicted"/>
<feature type="transmembrane region" description="Helical" evidence="1">
    <location>
        <begin position="41"/>
        <end position="62"/>
    </location>
</feature>
<accession>A0A7R8UUU4</accession>
<keyword evidence="1" id="KW-0472">Membrane</keyword>
<evidence type="ECO:0000256" key="1">
    <source>
        <dbReference type="SAM" id="Phobius"/>
    </source>
</evidence>
<dbReference type="InParanoid" id="A0A7R8UUU4"/>
<dbReference type="AlphaFoldDB" id="A0A7R8UUU4"/>
<evidence type="ECO:0000313" key="2">
    <source>
        <dbReference type="EMBL" id="CAD7087520.1"/>
    </source>
</evidence>
<protein>
    <recommendedName>
        <fullName evidence="4">Transmembrane protein 230</fullName>
    </recommendedName>
</protein>
<dbReference type="InterPro" id="IPR044234">
    <property type="entry name" value="TMEM230"/>
</dbReference>
<dbReference type="GO" id="GO:0012505">
    <property type="term" value="C:endomembrane system"/>
    <property type="evidence" value="ECO:0007669"/>
    <property type="project" value="TreeGrafter"/>
</dbReference>
<dbReference type="PANTHER" id="PTHR15664:SF6">
    <property type="entry name" value="TRANSMEMBRANE PROTEIN 230"/>
    <property type="match status" value="1"/>
</dbReference>
<sequence length="113" mass="12941">MRRRYIATRGTEETDALYDTADGVDERQFQSTRRSLPIKSIVFILGFLIAGTFCLVTSVLILSGYIDEKYNDRIWPLFILGSILMIPGGYYGYILFCIVLRISNYTIDDIPNL</sequence>
<gene>
    <name evidence="2" type="ORF">HERILL_LOCUS10224</name>
</gene>